<dbReference type="InterPro" id="IPR017665">
    <property type="entry name" value="Guanylate_kinase"/>
</dbReference>
<dbReference type="InterPro" id="IPR027417">
    <property type="entry name" value="P-loop_NTPase"/>
</dbReference>
<dbReference type="PROSITE" id="PS00856">
    <property type="entry name" value="GUANYLATE_KINASE_1"/>
    <property type="match status" value="1"/>
</dbReference>
<organism evidence="15 16">
    <name type="scientific">Anaerococcus tetradius ATCC 35098</name>
    <dbReference type="NCBI Taxonomy" id="525255"/>
    <lineage>
        <taxon>Bacteria</taxon>
        <taxon>Bacillati</taxon>
        <taxon>Bacillota</taxon>
        <taxon>Tissierellia</taxon>
        <taxon>Tissierellales</taxon>
        <taxon>Peptoniphilaceae</taxon>
        <taxon>Anaerococcus</taxon>
    </lineage>
</organism>
<evidence type="ECO:0000256" key="1">
    <source>
        <dbReference type="ARBA" id="ARBA00003531"/>
    </source>
</evidence>
<dbReference type="FunFam" id="3.40.50.300:FF:000855">
    <property type="entry name" value="Guanylate kinase"/>
    <property type="match status" value="1"/>
</dbReference>
<evidence type="ECO:0000313" key="16">
    <source>
        <dbReference type="Proteomes" id="UP000003744"/>
    </source>
</evidence>
<evidence type="ECO:0000256" key="8">
    <source>
        <dbReference type="ARBA" id="ARBA00022741"/>
    </source>
</evidence>
<protein>
    <recommendedName>
        <fullName evidence="5 13">Guanylate kinase</fullName>
        <ecNumber evidence="4 13">2.7.4.8</ecNumber>
    </recommendedName>
    <alternativeName>
        <fullName evidence="11 13">GMP kinase</fullName>
    </alternativeName>
</protein>
<keyword evidence="6 13" id="KW-0963">Cytoplasm</keyword>
<proteinExistence type="inferred from homology"/>
<dbReference type="GO" id="GO:0005524">
    <property type="term" value="F:ATP binding"/>
    <property type="evidence" value="ECO:0007669"/>
    <property type="project" value="UniProtKB-UniRule"/>
</dbReference>
<evidence type="ECO:0000256" key="4">
    <source>
        <dbReference type="ARBA" id="ARBA00012961"/>
    </source>
</evidence>
<comment type="similarity">
    <text evidence="3 13">Belongs to the guanylate kinase family.</text>
</comment>
<evidence type="ECO:0000256" key="7">
    <source>
        <dbReference type="ARBA" id="ARBA00022679"/>
    </source>
</evidence>
<feature type="domain" description="Guanylate kinase-like" evidence="14">
    <location>
        <begin position="4"/>
        <end position="182"/>
    </location>
</feature>
<dbReference type="NCBIfam" id="TIGR03263">
    <property type="entry name" value="guanyl_kin"/>
    <property type="match status" value="1"/>
</dbReference>
<dbReference type="PANTHER" id="PTHR23117">
    <property type="entry name" value="GUANYLATE KINASE-RELATED"/>
    <property type="match status" value="1"/>
</dbReference>
<dbReference type="HOGENOM" id="CLU_001715_1_2_9"/>
<dbReference type="PROSITE" id="PS50052">
    <property type="entry name" value="GUANYLATE_KINASE_2"/>
    <property type="match status" value="1"/>
</dbReference>
<dbReference type="GO" id="GO:0004385">
    <property type="term" value="F:GMP kinase activity"/>
    <property type="evidence" value="ECO:0007669"/>
    <property type="project" value="UniProtKB-UniRule"/>
</dbReference>
<evidence type="ECO:0000256" key="9">
    <source>
        <dbReference type="ARBA" id="ARBA00022777"/>
    </source>
</evidence>
<dbReference type="Gene3D" id="3.30.63.10">
    <property type="entry name" value="Guanylate Kinase phosphate binding domain"/>
    <property type="match status" value="1"/>
</dbReference>
<dbReference type="EMBL" id="ACGC01000012">
    <property type="protein sequence ID" value="EEI83651.1"/>
    <property type="molecule type" value="Genomic_DNA"/>
</dbReference>
<evidence type="ECO:0000256" key="13">
    <source>
        <dbReference type="HAMAP-Rule" id="MF_00328"/>
    </source>
</evidence>
<keyword evidence="9 13" id="KW-0418">Kinase</keyword>
<reference evidence="15 16" key="1">
    <citation type="submission" date="2009-01" db="EMBL/GenBank/DDBJ databases">
        <authorList>
            <person name="Qin X."/>
            <person name="Bachman B."/>
            <person name="Battles P."/>
            <person name="Bell A."/>
            <person name="Bess C."/>
            <person name="Bickham C."/>
            <person name="Chaboub L."/>
            <person name="Chen D."/>
            <person name="Coyle M."/>
            <person name="Deiros D.R."/>
            <person name="Dinh H."/>
            <person name="Forbes L."/>
            <person name="Fowler G."/>
            <person name="Francisco L."/>
            <person name="Fu Q."/>
            <person name="Gubbala S."/>
            <person name="Hale W."/>
            <person name="Han Y."/>
            <person name="Hemphill L."/>
            <person name="Highlander S.K."/>
            <person name="Hirani K."/>
            <person name="Hogues M."/>
            <person name="Jackson L."/>
            <person name="Jakkamsetti A."/>
            <person name="Javaid M."/>
            <person name="Jiang H."/>
            <person name="Korchina V."/>
            <person name="Kovar C."/>
            <person name="Lara F."/>
            <person name="Lee S."/>
            <person name="Mata R."/>
            <person name="Mathew T."/>
            <person name="Moen C."/>
            <person name="Morales K."/>
            <person name="Munidasa M."/>
            <person name="Nazareth L."/>
            <person name="Ngo R."/>
            <person name="Nguyen L."/>
            <person name="Okwuonu G."/>
            <person name="Ongeri F."/>
            <person name="Patil S."/>
            <person name="Petrosino J."/>
            <person name="Pham C."/>
            <person name="Pham P."/>
            <person name="Pu L.-L."/>
            <person name="Puazo M."/>
            <person name="Raj R."/>
            <person name="Reid J."/>
            <person name="Rouhana J."/>
            <person name="Saada N."/>
            <person name="Shang Y."/>
            <person name="Simmons D."/>
            <person name="Thornton R."/>
            <person name="Warren J."/>
            <person name="Weissenberger G."/>
            <person name="Zhang J."/>
            <person name="Zhang L."/>
            <person name="Zhou C."/>
            <person name="Zhu D."/>
            <person name="Muzny D."/>
            <person name="Worley K."/>
            <person name="Gibbs R."/>
        </authorList>
    </citation>
    <scope>NUCLEOTIDE SEQUENCE [LARGE SCALE GENOMIC DNA]</scope>
    <source>
        <strain evidence="15 16">ATCC 35098</strain>
    </source>
</reference>
<evidence type="ECO:0000259" key="14">
    <source>
        <dbReference type="PROSITE" id="PS50052"/>
    </source>
</evidence>
<keyword evidence="10 13" id="KW-0067">ATP-binding</keyword>
<evidence type="ECO:0000256" key="5">
    <source>
        <dbReference type="ARBA" id="ARBA00016296"/>
    </source>
</evidence>
<evidence type="ECO:0000256" key="11">
    <source>
        <dbReference type="ARBA" id="ARBA00030128"/>
    </source>
</evidence>
<dbReference type="InterPro" id="IPR008144">
    <property type="entry name" value="Guanylate_kin-like_dom"/>
</dbReference>
<dbReference type="Gene3D" id="3.40.50.300">
    <property type="entry name" value="P-loop containing nucleotide triphosphate hydrolases"/>
    <property type="match status" value="1"/>
</dbReference>
<keyword evidence="8 13" id="KW-0547">Nucleotide-binding</keyword>
<dbReference type="HAMAP" id="MF_00328">
    <property type="entry name" value="Guanylate_kinase"/>
    <property type="match status" value="1"/>
</dbReference>
<dbReference type="FunFam" id="3.30.63.10:FF:000002">
    <property type="entry name" value="Guanylate kinase 1"/>
    <property type="match status" value="1"/>
</dbReference>
<comment type="function">
    <text evidence="1 13">Essential for recycling GMP and indirectly, cGMP.</text>
</comment>
<evidence type="ECO:0000313" key="15">
    <source>
        <dbReference type="EMBL" id="EEI83651.1"/>
    </source>
</evidence>
<gene>
    <name evidence="13 15" type="primary">gmk</name>
    <name evidence="15" type="ORF">HMPREF0077_0263</name>
</gene>
<dbReference type="InterPro" id="IPR008145">
    <property type="entry name" value="GK/Ca_channel_bsu"/>
</dbReference>
<sequence length="202" mass="23210">MKKGFLLVISGPSGVGKGTVLHDLMNTQSNLVYSVSATTRKKRDGEIEGVSYFYKSHEEFEKMIEEDKFLEYAHVHNNYYGTPKEFVENKINEGKIVILEIDVQGALNIKKNTDNGVFIFLAPPSLTELRNRIVGRGTETDEDIKIRMNNARKELEHINDYDYLVVNDHLNSAITSVNEIINAEKHRVFREDKINFKENDDE</sequence>
<evidence type="ECO:0000256" key="3">
    <source>
        <dbReference type="ARBA" id="ARBA00005790"/>
    </source>
</evidence>
<comment type="caution">
    <text evidence="15">The sequence shown here is derived from an EMBL/GenBank/DDBJ whole genome shotgun (WGS) entry which is preliminary data.</text>
</comment>
<evidence type="ECO:0000256" key="6">
    <source>
        <dbReference type="ARBA" id="ARBA00022490"/>
    </source>
</evidence>
<name>C2CFK3_9FIRM</name>
<feature type="binding site" evidence="13">
    <location>
        <begin position="11"/>
        <end position="18"/>
    </location>
    <ligand>
        <name>ATP</name>
        <dbReference type="ChEBI" id="CHEBI:30616"/>
    </ligand>
</feature>
<dbReference type="Proteomes" id="UP000003744">
    <property type="component" value="Unassembled WGS sequence"/>
</dbReference>
<comment type="subcellular location">
    <subcellularLocation>
        <location evidence="2 13">Cytoplasm</location>
    </subcellularLocation>
</comment>
<keyword evidence="7 13" id="KW-0808">Transferase</keyword>
<dbReference type="Pfam" id="PF00625">
    <property type="entry name" value="Guanylate_kin"/>
    <property type="match status" value="1"/>
</dbReference>
<dbReference type="AlphaFoldDB" id="C2CFK3"/>
<dbReference type="InterPro" id="IPR020590">
    <property type="entry name" value="Guanylate_kinase_CS"/>
</dbReference>
<dbReference type="SUPFAM" id="SSF52540">
    <property type="entry name" value="P-loop containing nucleoside triphosphate hydrolases"/>
    <property type="match status" value="1"/>
</dbReference>
<dbReference type="CDD" id="cd00071">
    <property type="entry name" value="GMPK"/>
    <property type="match status" value="1"/>
</dbReference>
<dbReference type="eggNOG" id="COG0194">
    <property type="taxonomic scope" value="Bacteria"/>
</dbReference>
<dbReference type="SMART" id="SM00072">
    <property type="entry name" value="GuKc"/>
    <property type="match status" value="1"/>
</dbReference>
<evidence type="ECO:0000256" key="12">
    <source>
        <dbReference type="ARBA" id="ARBA00048594"/>
    </source>
</evidence>
<accession>C2CFK3</accession>
<evidence type="ECO:0000256" key="2">
    <source>
        <dbReference type="ARBA" id="ARBA00004496"/>
    </source>
</evidence>
<dbReference type="PANTHER" id="PTHR23117:SF13">
    <property type="entry name" value="GUANYLATE KINASE"/>
    <property type="match status" value="1"/>
</dbReference>
<comment type="catalytic activity">
    <reaction evidence="12 13">
        <text>GMP + ATP = GDP + ADP</text>
        <dbReference type="Rhea" id="RHEA:20780"/>
        <dbReference type="ChEBI" id="CHEBI:30616"/>
        <dbReference type="ChEBI" id="CHEBI:58115"/>
        <dbReference type="ChEBI" id="CHEBI:58189"/>
        <dbReference type="ChEBI" id="CHEBI:456216"/>
        <dbReference type="EC" id="2.7.4.8"/>
    </reaction>
</comment>
<dbReference type="EC" id="2.7.4.8" evidence="4 13"/>
<dbReference type="RefSeq" id="WP_004835959.1">
    <property type="nucleotide sequence ID" value="NZ_GG666295.1"/>
</dbReference>
<evidence type="ECO:0000256" key="10">
    <source>
        <dbReference type="ARBA" id="ARBA00022840"/>
    </source>
</evidence>
<dbReference type="GO" id="GO:0005829">
    <property type="term" value="C:cytosol"/>
    <property type="evidence" value="ECO:0007669"/>
    <property type="project" value="TreeGrafter"/>
</dbReference>